<evidence type="ECO:0000256" key="2">
    <source>
        <dbReference type="ARBA" id="ARBA00022741"/>
    </source>
</evidence>
<feature type="domain" description="FHA" evidence="6">
    <location>
        <begin position="45"/>
        <end position="105"/>
    </location>
</feature>
<feature type="compositionally biased region" description="Basic and acidic residues" evidence="5">
    <location>
        <begin position="605"/>
        <end position="623"/>
    </location>
</feature>
<feature type="binding site" evidence="4">
    <location>
        <position position="191"/>
    </location>
    <ligand>
        <name>ATP</name>
        <dbReference type="ChEBI" id="CHEBI:30616"/>
    </ligand>
</feature>
<sequence length="850" mass="96483">MTSSVPKDSSSSSSRPTNLVGVFRVWNHRGKGCVGEINVYSDKELIIGRNPNLCQAVVSDDMHISNKHLRVYTIIFDKGNPGKVGPLVYAQNLSRNGTMWDNTHMNKEHAGVLLSDGDQLKLSHITSLTFQARTLEGRGKPFGDVQRKEMRRFEARFKITHRLLGCGAYGKVYMAIGKEHKQQQHRQLACKIIDISHFKKQLNILELIKRTELRVPRPASVVDVQKEMGTVKHWAERRRDTLDIQSKLQIYKREVDILKDLNHPNIIHLEKVFRSQNTIYIFQELVTAGDLFSFLEYKKFNLSDSETAVIVRQVAVAISYLHDHNIVHRDIKPDNILMTSLSDGARVILTDFGCARRLEKKGSRMMTSMGTVEYTAPEVTQSMLPGSRKGYTKAVDMWSLGCLTVVLLTGGSPFTDQETGKYSQDMAINCDLSTLEHEEDWQRVGLSAKDFVRKLLVLDEDARMTAAQALLHKWFTNLTYKKEFDELYQRAAQQWKPKRNRVVSHQNIDVHPSANCVKLGRNYGGFPRERSYIPYSLRLHEILYSPANSAKQPGKEGLSCMDMKNRLRIYPCEYGEQVPERAGSATFSQMEQVAESHRILPPPEMGRRKDKYEDEDKKADVRGVKSVVEESCSEPVQPNNFDNNTNSGPAGETNGSRIRIPFSPDAWNEEQKLPNPVSGLTKGPKVVHAYPLPNTPPKPQLPNTPYLQPLKMTPIEYERDNMNKNNNIVIKDLSLPEPKVCSVFGRAQKSRICEAYNKSNEKGKNDTIRDGSSDPGGNVNDDIDDDDIDDDAQNGEQSPAPFSSTSPRKLKRSIYDFMEEDEDDEVFEEVDDRISGKRRRIVYGEGNRCC</sequence>
<dbReference type="Gene3D" id="1.10.510.10">
    <property type="entry name" value="Transferase(Phosphotransferase) domain 1"/>
    <property type="match status" value="1"/>
</dbReference>
<evidence type="ECO:0000313" key="9">
    <source>
        <dbReference type="Proteomes" id="UP000091918"/>
    </source>
</evidence>
<keyword evidence="8" id="KW-0418">Kinase</keyword>
<dbReference type="InterPro" id="IPR008984">
    <property type="entry name" value="SMAD_FHA_dom_sf"/>
</dbReference>
<dbReference type="OrthoDB" id="74764at2759"/>
<dbReference type="SUPFAM" id="SSF56112">
    <property type="entry name" value="Protein kinase-like (PK-like)"/>
    <property type="match status" value="1"/>
</dbReference>
<dbReference type="Gene3D" id="3.30.200.20">
    <property type="entry name" value="Phosphorylase Kinase, domain 1"/>
    <property type="match status" value="1"/>
</dbReference>
<feature type="region of interest" description="Disordered" evidence="5">
    <location>
        <begin position="760"/>
        <end position="810"/>
    </location>
</feature>
<feature type="compositionally biased region" description="Acidic residues" evidence="5">
    <location>
        <begin position="781"/>
        <end position="793"/>
    </location>
</feature>
<dbReference type="InterPro" id="IPR008271">
    <property type="entry name" value="Ser/Thr_kinase_AS"/>
</dbReference>
<dbReference type="InterPro" id="IPR000719">
    <property type="entry name" value="Prot_kinase_dom"/>
</dbReference>
<dbReference type="AlphaFoldDB" id="A0A1B7P3M4"/>
<dbReference type="Proteomes" id="UP000091918">
    <property type="component" value="Unassembled WGS sequence"/>
</dbReference>
<dbReference type="Pfam" id="PF00498">
    <property type="entry name" value="FHA"/>
    <property type="match status" value="1"/>
</dbReference>
<feature type="compositionally biased region" description="Polar residues" evidence="5">
    <location>
        <begin position="634"/>
        <end position="655"/>
    </location>
</feature>
<keyword evidence="8" id="KW-0808">Transferase</keyword>
<dbReference type="PROSITE" id="PS50011">
    <property type="entry name" value="PROTEIN_KINASE_DOM"/>
    <property type="match status" value="1"/>
</dbReference>
<dbReference type="PROSITE" id="PS00108">
    <property type="entry name" value="PROTEIN_KINASE_ST"/>
    <property type="match status" value="1"/>
</dbReference>
<dbReference type="InterPro" id="IPR011009">
    <property type="entry name" value="Kinase-like_dom_sf"/>
</dbReference>
<proteinExistence type="inferred from homology"/>
<dbReference type="Pfam" id="PF00069">
    <property type="entry name" value="Pkinase"/>
    <property type="match status" value="1"/>
</dbReference>
<keyword evidence="9" id="KW-1185">Reference proteome</keyword>
<dbReference type="InterPro" id="IPR000253">
    <property type="entry name" value="FHA_dom"/>
</dbReference>
<evidence type="ECO:0000256" key="5">
    <source>
        <dbReference type="SAM" id="MobiDB-lite"/>
    </source>
</evidence>
<feature type="domain" description="Protein kinase" evidence="7">
    <location>
        <begin position="158"/>
        <end position="475"/>
    </location>
</feature>
<comment type="caution">
    <text evidence="8">The sequence shown here is derived from an EMBL/GenBank/DDBJ whole genome shotgun (WGS) entry which is preliminary data.</text>
</comment>
<comment type="similarity">
    <text evidence="1">Belongs to the protein kinase superfamily. CAMK Ser/Thr protein kinase family. CHEK2 subfamily.</text>
</comment>
<evidence type="ECO:0000259" key="6">
    <source>
        <dbReference type="PROSITE" id="PS50006"/>
    </source>
</evidence>
<keyword evidence="3 4" id="KW-0067">ATP-binding</keyword>
<name>A0A1B7P3M4_9EURO</name>
<dbReference type="GO" id="GO:0004672">
    <property type="term" value="F:protein kinase activity"/>
    <property type="evidence" value="ECO:0007669"/>
    <property type="project" value="InterPro"/>
</dbReference>
<dbReference type="PROSITE" id="PS00107">
    <property type="entry name" value="PROTEIN_KINASE_ATP"/>
    <property type="match status" value="1"/>
</dbReference>
<dbReference type="SUPFAM" id="SSF49879">
    <property type="entry name" value="SMAD/FHA domain"/>
    <property type="match status" value="1"/>
</dbReference>
<dbReference type="PROSITE" id="PS50006">
    <property type="entry name" value="FHA_DOMAIN"/>
    <property type="match status" value="1"/>
</dbReference>
<dbReference type="PANTHER" id="PTHR24347">
    <property type="entry name" value="SERINE/THREONINE-PROTEIN KINASE"/>
    <property type="match status" value="1"/>
</dbReference>
<gene>
    <name evidence="8" type="ORF">ACJ72_02020</name>
</gene>
<evidence type="ECO:0000256" key="4">
    <source>
        <dbReference type="PROSITE-ProRule" id="PRU10141"/>
    </source>
</evidence>
<keyword evidence="2 4" id="KW-0547">Nucleotide-binding</keyword>
<feature type="compositionally biased region" description="Basic and acidic residues" evidence="5">
    <location>
        <begin position="760"/>
        <end position="772"/>
    </location>
</feature>
<dbReference type="Gene3D" id="2.60.200.20">
    <property type="match status" value="1"/>
</dbReference>
<organism evidence="8 9">
    <name type="scientific">Emergomyces africanus</name>
    <dbReference type="NCBI Taxonomy" id="1955775"/>
    <lineage>
        <taxon>Eukaryota</taxon>
        <taxon>Fungi</taxon>
        <taxon>Dikarya</taxon>
        <taxon>Ascomycota</taxon>
        <taxon>Pezizomycotina</taxon>
        <taxon>Eurotiomycetes</taxon>
        <taxon>Eurotiomycetidae</taxon>
        <taxon>Onygenales</taxon>
        <taxon>Ajellomycetaceae</taxon>
        <taxon>Emergomyces</taxon>
    </lineage>
</organism>
<evidence type="ECO:0000256" key="1">
    <source>
        <dbReference type="ARBA" id="ARBA00005575"/>
    </source>
</evidence>
<dbReference type="InterPro" id="IPR017441">
    <property type="entry name" value="Protein_kinase_ATP_BS"/>
</dbReference>
<reference evidence="8 9" key="1">
    <citation type="submission" date="2015-07" db="EMBL/GenBank/DDBJ databases">
        <title>Emmonsia species relationships and genome sequence.</title>
        <authorList>
            <person name="Cuomo C.A."/>
            <person name="Schwartz I.S."/>
            <person name="Kenyon C."/>
            <person name="de Hoog G.S."/>
            <person name="Govender N.P."/>
            <person name="Botha A."/>
            <person name="Moreno L."/>
            <person name="de Vries M."/>
            <person name="Munoz J.F."/>
            <person name="Stielow J.B."/>
        </authorList>
    </citation>
    <scope>NUCLEOTIDE SEQUENCE [LARGE SCALE GENOMIC DNA]</scope>
    <source>
        <strain evidence="8 9">CBS 136260</strain>
    </source>
</reference>
<protein>
    <submittedName>
        <fullName evidence="8">CAMK/CAMK1 protein kinase</fullName>
    </submittedName>
</protein>
<dbReference type="STRING" id="1658172.A0A1B7P3M4"/>
<evidence type="ECO:0000313" key="8">
    <source>
        <dbReference type="EMBL" id="OAX83620.1"/>
    </source>
</evidence>
<dbReference type="GO" id="GO:0005524">
    <property type="term" value="F:ATP binding"/>
    <property type="evidence" value="ECO:0007669"/>
    <property type="project" value="UniProtKB-UniRule"/>
</dbReference>
<feature type="region of interest" description="Disordered" evidence="5">
    <location>
        <begin position="601"/>
        <end position="655"/>
    </location>
</feature>
<feature type="compositionally biased region" description="Polar residues" evidence="5">
    <location>
        <begin position="794"/>
        <end position="807"/>
    </location>
</feature>
<evidence type="ECO:0000259" key="7">
    <source>
        <dbReference type="PROSITE" id="PS50011"/>
    </source>
</evidence>
<accession>A0A1B7P3M4</accession>
<evidence type="ECO:0000256" key="3">
    <source>
        <dbReference type="ARBA" id="ARBA00022840"/>
    </source>
</evidence>
<dbReference type="EMBL" id="LGUA01000154">
    <property type="protein sequence ID" value="OAX83620.1"/>
    <property type="molecule type" value="Genomic_DNA"/>
</dbReference>
<dbReference type="CDD" id="cd22670">
    <property type="entry name" value="FHA_MEK1-like"/>
    <property type="match status" value="1"/>
</dbReference>
<dbReference type="SMART" id="SM00220">
    <property type="entry name" value="S_TKc"/>
    <property type="match status" value="1"/>
</dbReference>